<evidence type="ECO:0000313" key="2">
    <source>
        <dbReference type="EMBL" id="MEK0083808.1"/>
    </source>
</evidence>
<dbReference type="PRINTS" id="PR00111">
    <property type="entry name" value="ABHYDROLASE"/>
</dbReference>
<dbReference type="InterPro" id="IPR029058">
    <property type="entry name" value="AB_hydrolase_fold"/>
</dbReference>
<keyword evidence="2" id="KW-0378">Hydrolase</keyword>
<dbReference type="GO" id="GO:0016787">
    <property type="term" value="F:hydrolase activity"/>
    <property type="evidence" value="ECO:0007669"/>
    <property type="project" value="UniProtKB-KW"/>
</dbReference>
<reference evidence="2 3" key="1">
    <citation type="submission" date="2024-01" db="EMBL/GenBank/DDBJ databases">
        <title>Multi-omics insights into the function and evolution of sodium benzoate biodegradation pathways in Benzoatithermus flavus gen. nov., sp. nov. from hot spring.</title>
        <authorList>
            <person name="Hu C.-J."/>
            <person name="Li W.-J."/>
        </authorList>
    </citation>
    <scope>NUCLEOTIDE SEQUENCE [LARGE SCALE GENOMIC DNA]</scope>
    <source>
        <strain evidence="2 3">SYSU G07066</strain>
    </source>
</reference>
<sequence length="232" mass="25409">MMRDEIVLLPGLLCDHRLFQAQIPALAVHAGVMVADLTRDASIPAMAERVLAAAPPRFALAGLSMGGYVALEIVRRAPERVMRLALLDSQARPDSEETRSRRRGLMQLAEKGEFQGVSPRLLPLFIHRDRLSDTSLTGMVQNMALSVGKDAFLRQQTAIMARADSRPHLPAIRCPTLVLAGREDVVTPPELQLEMAAAIPNATLVLLPRCGHLAPLEQPQAVTRQLLVWLEA</sequence>
<dbReference type="InterPro" id="IPR000073">
    <property type="entry name" value="AB_hydrolase_1"/>
</dbReference>
<keyword evidence="3" id="KW-1185">Reference proteome</keyword>
<dbReference type="PANTHER" id="PTHR43798:SF29">
    <property type="entry name" value="AB HYDROLASE-1 DOMAIN-CONTAINING PROTEIN"/>
    <property type="match status" value="1"/>
</dbReference>
<dbReference type="EMBL" id="JBBLZC010000010">
    <property type="protein sequence ID" value="MEK0083808.1"/>
    <property type="molecule type" value="Genomic_DNA"/>
</dbReference>
<accession>A0ABU8XTU5</accession>
<comment type="caution">
    <text evidence="2">The sequence shown here is derived from an EMBL/GenBank/DDBJ whole genome shotgun (WGS) entry which is preliminary data.</text>
</comment>
<protein>
    <submittedName>
        <fullName evidence="2">Alpha/beta fold hydrolase</fullName>
    </submittedName>
</protein>
<name>A0ABU8XTU5_9PROT</name>
<dbReference type="RefSeq" id="WP_418159656.1">
    <property type="nucleotide sequence ID" value="NZ_JBBLZC010000010.1"/>
</dbReference>
<gene>
    <name evidence="2" type="ORF">U1T56_11650</name>
</gene>
<dbReference type="Gene3D" id="3.40.50.1820">
    <property type="entry name" value="alpha/beta hydrolase"/>
    <property type="match status" value="1"/>
</dbReference>
<evidence type="ECO:0000259" key="1">
    <source>
        <dbReference type="Pfam" id="PF12697"/>
    </source>
</evidence>
<dbReference type="Pfam" id="PF12697">
    <property type="entry name" value="Abhydrolase_6"/>
    <property type="match status" value="1"/>
</dbReference>
<feature type="domain" description="AB hydrolase-1" evidence="1">
    <location>
        <begin position="33"/>
        <end position="223"/>
    </location>
</feature>
<organism evidence="2 3">
    <name type="scientific">Benzoatithermus flavus</name>
    <dbReference type="NCBI Taxonomy" id="3108223"/>
    <lineage>
        <taxon>Bacteria</taxon>
        <taxon>Pseudomonadati</taxon>
        <taxon>Pseudomonadota</taxon>
        <taxon>Alphaproteobacteria</taxon>
        <taxon>Geminicoccales</taxon>
        <taxon>Geminicoccaceae</taxon>
        <taxon>Benzoatithermus</taxon>
    </lineage>
</organism>
<proteinExistence type="predicted"/>
<dbReference type="InterPro" id="IPR050266">
    <property type="entry name" value="AB_hydrolase_sf"/>
</dbReference>
<dbReference type="SUPFAM" id="SSF53474">
    <property type="entry name" value="alpha/beta-Hydrolases"/>
    <property type="match status" value="1"/>
</dbReference>
<dbReference type="PANTHER" id="PTHR43798">
    <property type="entry name" value="MONOACYLGLYCEROL LIPASE"/>
    <property type="match status" value="1"/>
</dbReference>
<evidence type="ECO:0000313" key="3">
    <source>
        <dbReference type="Proteomes" id="UP001375743"/>
    </source>
</evidence>
<dbReference type="Proteomes" id="UP001375743">
    <property type="component" value="Unassembled WGS sequence"/>
</dbReference>